<dbReference type="AlphaFoldDB" id="A0A7J8JGS3"/>
<organism evidence="2 3">
    <name type="scientific">Rousettus aegyptiacus</name>
    <name type="common">Egyptian fruit bat</name>
    <name type="synonym">Pteropus aegyptiacus</name>
    <dbReference type="NCBI Taxonomy" id="9407"/>
    <lineage>
        <taxon>Eukaryota</taxon>
        <taxon>Metazoa</taxon>
        <taxon>Chordata</taxon>
        <taxon>Craniata</taxon>
        <taxon>Vertebrata</taxon>
        <taxon>Euteleostomi</taxon>
        <taxon>Mammalia</taxon>
        <taxon>Eutheria</taxon>
        <taxon>Laurasiatheria</taxon>
        <taxon>Chiroptera</taxon>
        <taxon>Yinpterochiroptera</taxon>
        <taxon>Pteropodoidea</taxon>
        <taxon>Pteropodidae</taxon>
        <taxon>Rousettinae</taxon>
        <taxon>Rousettus</taxon>
    </lineage>
</organism>
<gene>
    <name evidence="2" type="ORF">HJG63_010325</name>
</gene>
<evidence type="ECO:0000313" key="3">
    <source>
        <dbReference type="Proteomes" id="UP000593571"/>
    </source>
</evidence>
<proteinExistence type="predicted"/>
<accession>A0A7J8JGS3</accession>
<dbReference type="EMBL" id="JACASE010000002">
    <property type="protein sequence ID" value="KAF6496094.1"/>
    <property type="molecule type" value="Genomic_DNA"/>
</dbReference>
<sequence>MYMCCVRVYVCIYIINKKSISDQETTSQHLFNKPPQEWLLSIAMIAGECGRDKLRNWAVGWFQIRWRPRCHPTGMSGFPLSELLVSLAPSSSSLPLTVPLSSPVLRSTRPEVPDSSQSRPF</sequence>
<comment type="caution">
    <text evidence="2">The sequence shown here is derived from an EMBL/GenBank/DDBJ whole genome shotgun (WGS) entry which is preliminary data.</text>
</comment>
<evidence type="ECO:0000313" key="2">
    <source>
        <dbReference type="EMBL" id="KAF6496094.1"/>
    </source>
</evidence>
<feature type="region of interest" description="Disordered" evidence="1">
    <location>
        <begin position="100"/>
        <end position="121"/>
    </location>
</feature>
<dbReference type="Proteomes" id="UP000593571">
    <property type="component" value="Unassembled WGS sequence"/>
</dbReference>
<reference evidence="2 3" key="1">
    <citation type="journal article" date="2020" name="Nature">
        <title>Six reference-quality genomes reveal evolution of bat adaptations.</title>
        <authorList>
            <person name="Jebb D."/>
            <person name="Huang Z."/>
            <person name="Pippel M."/>
            <person name="Hughes G.M."/>
            <person name="Lavrichenko K."/>
            <person name="Devanna P."/>
            <person name="Winkler S."/>
            <person name="Jermiin L.S."/>
            <person name="Skirmuntt E.C."/>
            <person name="Katzourakis A."/>
            <person name="Burkitt-Gray L."/>
            <person name="Ray D.A."/>
            <person name="Sullivan K.A.M."/>
            <person name="Roscito J.G."/>
            <person name="Kirilenko B.M."/>
            <person name="Davalos L.M."/>
            <person name="Corthals A.P."/>
            <person name="Power M.L."/>
            <person name="Jones G."/>
            <person name="Ransome R.D."/>
            <person name="Dechmann D.K.N."/>
            <person name="Locatelli A.G."/>
            <person name="Puechmaille S.J."/>
            <person name="Fedrigo O."/>
            <person name="Jarvis E.D."/>
            <person name="Hiller M."/>
            <person name="Vernes S.C."/>
            <person name="Myers E.W."/>
            <person name="Teeling E.C."/>
        </authorList>
    </citation>
    <scope>NUCLEOTIDE SEQUENCE [LARGE SCALE GENOMIC DNA]</scope>
    <source>
        <strain evidence="2">MRouAeg1</strain>
        <tissue evidence="2">Muscle</tissue>
    </source>
</reference>
<name>A0A7J8JGS3_ROUAE</name>
<keyword evidence="3" id="KW-1185">Reference proteome</keyword>
<evidence type="ECO:0000256" key="1">
    <source>
        <dbReference type="SAM" id="MobiDB-lite"/>
    </source>
</evidence>
<protein>
    <submittedName>
        <fullName evidence="2">Uncharacterized protein</fullName>
    </submittedName>
</protein>